<accession>A0A1G5E2N8</accession>
<dbReference type="Pfam" id="PF02397">
    <property type="entry name" value="Bac_transf"/>
    <property type="match status" value="1"/>
</dbReference>
<dbReference type="InterPro" id="IPR003362">
    <property type="entry name" value="Bact_transf"/>
</dbReference>
<feature type="transmembrane region" description="Helical" evidence="7">
    <location>
        <begin position="109"/>
        <end position="129"/>
    </location>
</feature>
<dbReference type="GO" id="GO:0016020">
    <property type="term" value="C:membrane"/>
    <property type="evidence" value="ECO:0007669"/>
    <property type="project" value="UniProtKB-SubCell"/>
</dbReference>
<feature type="domain" description="Bacterial sugar transferase" evidence="8">
    <location>
        <begin position="296"/>
        <end position="484"/>
    </location>
</feature>
<feature type="transmembrane region" description="Helical" evidence="7">
    <location>
        <begin position="85"/>
        <end position="103"/>
    </location>
</feature>
<evidence type="ECO:0000256" key="4">
    <source>
        <dbReference type="ARBA" id="ARBA00022692"/>
    </source>
</evidence>
<dbReference type="NCBIfam" id="TIGR03025">
    <property type="entry name" value="EPS_sugtrans"/>
    <property type="match status" value="1"/>
</dbReference>
<dbReference type="PANTHER" id="PTHR30576:SF10">
    <property type="entry name" value="SLL5057 PROTEIN"/>
    <property type="match status" value="1"/>
</dbReference>
<evidence type="ECO:0000313" key="10">
    <source>
        <dbReference type="Proteomes" id="UP000183047"/>
    </source>
</evidence>
<keyword evidence="4 7" id="KW-0812">Transmembrane</keyword>
<comment type="similarity">
    <text evidence="2">Belongs to the bacterial sugar transferase family.</text>
</comment>
<organism evidence="9 10">
    <name type="scientific">Butyrivibrio hungatei</name>
    <dbReference type="NCBI Taxonomy" id="185008"/>
    <lineage>
        <taxon>Bacteria</taxon>
        <taxon>Bacillati</taxon>
        <taxon>Bacillota</taxon>
        <taxon>Clostridia</taxon>
        <taxon>Lachnospirales</taxon>
        <taxon>Lachnospiraceae</taxon>
        <taxon>Butyrivibrio</taxon>
    </lineage>
</organism>
<keyword evidence="10" id="KW-1185">Reference proteome</keyword>
<name>A0A1G5E2N8_9FIRM</name>
<evidence type="ECO:0000256" key="5">
    <source>
        <dbReference type="ARBA" id="ARBA00022989"/>
    </source>
</evidence>
<proteinExistence type="inferred from homology"/>
<dbReference type="EMBL" id="FMUR01000010">
    <property type="protein sequence ID" value="SCY21279.1"/>
    <property type="molecule type" value="Genomic_DNA"/>
</dbReference>
<dbReference type="GO" id="GO:0016780">
    <property type="term" value="F:phosphotransferase activity, for other substituted phosphate groups"/>
    <property type="evidence" value="ECO:0007669"/>
    <property type="project" value="TreeGrafter"/>
</dbReference>
<evidence type="ECO:0000256" key="6">
    <source>
        <dbReference type="ARBA" id="ARBA00023136"/>
    </source>
</evidence>
<protein>
    <submittedName>
        <fullName evidence="9">Exopolysaccharide biosynthesis polyprenyl glycosylphosphotransferase</fullName>
    </submittedName>
</protein>
<evidence type="ECO:0000256" key="3">
    <source>
        <dbReference type="ARBA" id="ARBA00022679"/>
    </source>
</evidence>
<dbReference type="PANTHER" id="PTHR30576">
    <property type="entry name" value="COLANIC BIOSYNTHESIS UDP-GLUCOSE LIPID CARRIER TRANSFERASE"/>
    <property type="match status" value="1"/>
</dbReference>
<comment type="subcellular location">
    <subcellularLocation>
        <location evidence="1">Membrane</location>
        <topology evidence="1">Multi-pass membrane protein</topology>
    </subcellularLocation>
</comment>
<dbReference type="InterPro" id="IPR017475">
    <property type="entry name" value="EPS_sugar_tfrase"/>
</dbReference>
<sequence>MLWLIDMACIIISYVLASWLRYSDFMMKVFWGRFTNLEGYGDKTEHYLVCVVFLLFCVVYSFLADWNRDFAVRGYIREFFSIVRFMTVMLVASSVVIFFFTWGKSVSRLFILIFVFLDILMTYFARIIFKDIFRKYISSDNNAVRVVVVAERNLMEDTVRKLIDNAGNLGYKIVRAYAADAKEESTGGISKENADTQKSSSDSWYIEGIHVHDGINNLTSRLITDPFDEVFINTPNIPQKDMKDIILGFEEMGITTHYNLELPGFGKANTQFDDFLDYSVLTYSMNRTSYKRLFIKRGLDILGGIVGLIITGIVTLFLAPAIMIDSKGPVFFSQTRIGKNGRRFKIYKFRSMYIDAEARKKELADKNEMSGLMFKMKDDPRITKVGAFIRKTSLDELPQFLNILKGEMSLVGTRPPTEEEFKNYNEHYRRRLSMTPGLTGLWQISGRSDITDFDEVVKLDLEYIDNWSLTEDIRIILKTVYVVLFGRGAE</sequence>
<dbReference type="AlphaFoldDB" id="A0A1G5E2N8"/>
<evidence type="ECO:0000259" key="8">
    <source>
        <dbReference type="Pfam" id="PF02397"/>
    </source>
</evidence>
<evidence type="ECO:0000256" key="1">
    <source>
        <dbReference type="ARBA" id="ARBA00004141"/>
    </source>
</evidence>
<gene>
    <name evidence="9" type="ORF">SAMN02910451_01753</name>
</gene>
<evidence type="ECO:0000313" key="9">
    <source>
        <dbReference type="EMBL" id="SCY21279.1"/>
    </source>
</evidence>
<keyword evidence="3 9" id="KW-0808">Transferase</keyword>
<feature type="transmembrane region" description="Helical" evidence="7">
    <location>
        <begin position="46"/>
        <end position="64"/>
    </location>
</feature>
<dbReference type="Proteomes" id="UP000183047">
    <property type="component" value="Unassembled WGS sequence"/>
</dbReference>
<keyword evidence="5 7" id="KW-1133">Transmembrane helix</keyword>
<reference evidence="10" key="1">
    <citation type="submission" date="2016-10" db="EMBL/GenBank/DDBJ databases">
        <authorList>
            <person name="Varghese N."/>
            <person name="Submissions S."/>
        </authorList>
    </citation>
    <scope>NUCLEOTIDE SEQUENCE [LARGE SCALE GENOMIC DNA]</scope>
    <source>
        <strain evidence="10">XBD2006</strain>
    </source>
</reference>
<feature type="transmembrane region" description="Helical" evidence="7">
    <location>
        <begin position="301"/>
        <end position="324"/>
    </location>
</feature>
<evidence type="ECO:0000256" key="7">
    <source>
        <dbReference type="SAM" id="Phobius"/>
    </source>
</evidence>
<evidence type="ECO:0000256" key="2">
    <source>
        <dbReference type="ARBA" id="ARBA00006464"/>
    </source>
</evidence>
<dbReference type="Pfam" id="PF13727">
    <property type="entry name" value="CoA_binding_3"/>
    <property type="match status" value="1"/>
</dbReference>
<keyword evidence="6 7" id="KW-0472">Membrane</keyword>